<protein>
    <submittedName>
        <fullName evidence="3">Transcriptional regulator</fullName>
    </submittedName>
</protein>
<comment type="caution">
    <text evidence="3">The sequence shown here is derived from an EMBL/GenBank/DDBJ whole genome shotgun (WGS) entry which is preliminary data.</text>
</comment>
<dbReference type="Gene3D" id="1.10.260.40">
    <property type="entry name" value="lambda repressor-like DNA-binding domains"/>
    <property type="match status" value="1"/>
</dbReference>
<dbReference type="Proteomes" id="UP000320766">
    <property type="component" value="Unassembled WGS sequence"/>
</dbReference>
<evidence type="ECO:0000313" key="3">
    <source>
        <dbReference type="EMBL" id="RZN73550.1"/>
    </source>
</evidence>
<evidence type="ECO:0000256" key="1">
    <source>
        <dbReference type="ARBA" id="ARBA00023125"/>
    </source>
</evidence>
<evidence type="ECO:0000313" key="4">
    <source>
        <dbReference type="Proteomes" id="UP000320766"/>
    </source>
</evidence>
<feature type="domain" description="HTH cro/C1-type" evidence="2">
    <location>
        <begin position="5"/>
        <end position="59"/>
    </location>
</feature>
<dbReference type="InterPro" id="IPR001387">
    <property type="entry name" value="Cro/C1-type_HTH"/>
</dbReference>
<organism evidence="3 4">
    <name type="scientific">Candidatus Methanolliviera hydrocarbonicum</name>
    <dbReference type="NCBI Taxonomy" id="2491085"/>
    <lineage>
        <taxon>Archaea</taxon>
        <taxon>Methanobacteriati</taxon>
        <taxon>Methanobacteriota</taxon>
        <taxon>Candidatus Methanoliparia</taxon>
        <taxon>Candidatus Methanoliparales</taxon>
        <taxon>Candidatus Methanollivieraceae</taxon>
        <taxon>Candidatus Methanolliviera</taxon>
    </lineage>
</organism>
<dbReference type="PROSITE" id="PS50943">
    <property type="entry name" value="HTH_CROC1"/>
    <property type="match status" value="1"/>
</dbReference>
<dbReference type="GO" id="GO:0003677">
    <property type="term" value="F:DNA binding"/>
    <property type="evidence" value="ECO:0007669"/>
    <property type="project" value="UniProtKB-KW"/>
</dbReference>
<dbReference type="PANTHER" id="PTHR46558:SF4">
    <property type="entry name" value="DNA-BIDING PHAGE PROTEIN"/>
    <property type="match status" value="1"/>
</dbReference>
<dbReference type="SMART" id="SM00530">
    <property type="entry name" value="HTH_XRE"/>
    <property type="match status" value="1"/>
</dbReference>
<evidence type="ECO:0000259" key="2">
    <source>
        <dbReference type="PROSITE" id="PS50943"/>
    </source>
</evidence>
<keyword evidence="1" id="KW-0238">DNA-binding</keyword>
<reference evidence="3 4" key="1">
    <citation type="journal article" date="2019" name="Nat. Microbiol.">
        <title>Wide diversity of methane and short-chain alkane metabolisms in uncultured archaea.</title>
        <authorList>
            <person name="Borrel G."/>
            <person name="Adam P.S."/>
            <person name="McKay L.J."/>
            <person name="Chen L.X."/>
            <person name="Sierra-Garcia I.N."/>
            <person name="Sieber C.M."/>
            <person name="Letourneur Q."/>
            <person name="Ghozlane A."/>
            <person name="Andersen G.L."/>
            <person name="Li W.J."/>
            <person name="Hallam S.J."/>
            <person name="Muyzer G."/>
            <person name="de Oliveira V.M."/>
            <person name="Inskeep W.P."/>
            <person name="Banfield J.F."/>
            <person name="Gribaldo S."/>
        </authorList>
    </citation>
    <scope>NUCLEOTIDE SEQUENCE [LARGE SCALE GENOMIC DNA]</scope>
    <source>
        <strain evidence="3">NM1b</strain>
    </source>
</reference>
<dbReference type="EMBL" id="RXIL01000008">
    <property type="protein sequence ID" value="RZN73550.1"/>
    <property type="molecule type" value="Genomic_DNA"/>
</dbReference>
<dbReference type="Pfam" id="PF01381">
    <property type="entry name" value="HTH_3"/>
    <property type="match status" value="1"/>
</dbReference>
<accession>A0A520KYU8</accession>
<dbReference type="CDD" id="cd00093">
    <property type="entry name" value="HTH_XRE"/>
    <property type="match status" value="1"/>
</dbReference>
<dbReference type="SUPFAM" id="SSF47413">
    <property type="entry name" value="lambda repressor-like DNA-binding domains"/>
    <property type="match status" value="1"/>
</dbReference>
<proteinExistence type="predicted"/>
<dbReference type="PANTHER" id="PTHR46558">
    <property type="entry name" value="TRACRIPTIONAL REGULATORY PROTEIN-RELATED-RELATED"/>
    <property type="match status" value="1"/>
</dbReference>
<sequence>MKNKLKVFRAIHDLTQEALAEKVGMTRQTINAVEKGKYNPSLNLAFKLAGLFGVKIEDLFIYGCDEDER</sequence>
<name>A0A520KYU8_9EURY</name>
<dbReference type="AlphaFoldDB" id="A0A520KYU8"/>
<dbReference type="InterPro" id="IPR010982">
    <property type="entry name" value="Lambda_DNA-bd_dom_sf"/>
</dbReference>
<gene>
    <name evidence="3" type="ORF">EF807_00525</name>
</gene>